<dbReference type="RefSeq" id="WP_186813369.1">
    <property type="nucleotide sequence ID" value="NZ_BJUB01000006.1"/>
</dbReference>
<keyword evidence="1" id="KW-0812">Transmembrane</keyword>
<feature type="transmembrane region" description="Helical" evidence="1">
    <location>
        <begin position="23"/>
        <end position="43"/>
    </location>
</feature>
<name>A0A510V8R6_9CELL</name>
<gene>
    <name evidence="2" type="ORF">CXY01_20750</name>
</gene>
<dbReference type="EMBL" id="BJUB01000006">
    <property type="protein sequence ID" value="GEK21555.1"/>
    <property type="molecule type" value="Genomic_DNA"/>
</dbReference>
<keyword evidence="3" id="KW-1185">Reference proteome</keyword>
<accession>A0A510V8R6</accession>
<evidence type="ECO:0000313" key="2">
    <source>
        <dbReference type="EMBL" id="GEK21555.1"/>
    </source>
</evidence>
<keyword evidence="1" id="KW-1133">Transmembrane helix</keyword>
<keyword evidence="1" id="KW-0472">Membrane</keyword>
<evidence type="ECO:0000256" key="1">
    <source>
        <dbReference type="SAM" id="Phobius"/>
    </source>
</evidence>
<sequence length="50" mass="5277">MHAALIAAAEAAEHTNELPFPPVVFGIGAFIGLVAMLLITFAFRSVGTRH</sequence>
<comment type="caution">
    <text evidence="2">The sequence shown here is derived from an EMBL/GenBank/DDBJ whole genome shotgun (WGS) entry which is preliminary data.</text>
</comment>
<reference evidence="2 3" key="1">
    <citation type="submission" date="2019-07" db="EMBL/GenBank/DDBJ databases">
        <title>Whole genome shotgun sequence of Cellulomonas xylanilytica NBRC 101102.</title>
        <authorList>
            <person name="Hosoyama A."/>
            <person name="Uohara A."/>
            <person name="Ohji S."/>
            <person name="Ichikawa N."/>
        </authorList>
    </citation>
    <scope>NUCLEOTIDE SEQUENCE [LARGE SCALE GENOMIC DNA]</scope>
    <source>
        <strain evidence="2 3">NBRC 101102</strain>
    </source>
</reference>
<proteinExistence type="predicted"/>
<protein>
    <submittedName>
        <fullName evidence="2">Uncharacterized protein</fullName>
    </submittedName>
</protein>
<dbReference type="Proteomes" id="UP000321118">
    <property type="component" value="Unassembled WGS sequence"/>
</dbReference>
<evidence type="ECO:0000313" key="3">
    <source>
        <dbReference type="Proteomes" id="UP000321118"/>
    </source>
</evidence>
<organism evidence="2 3">
    <name type="scientific">Cellulomonas xylanilytica</name>
    <dbReference type="NCBI Taxonomy" id="233583"/>
    <lineage>
        <taxon>Bacteria</taxon>
        <taxon>Bacillati</taxon>
        <taxon>Actinomycetota</taxon>
        <taxon>Actinomycetes</taxon>
        <taxon>Micrococcales</taxon>
        <taxon>Cellulomonadaceae</taxon>
        <taxon>Cellulomonas</taxon>
    </lineage>
</organism>
<dbReference type="AlphaFoldDB" id="A0A510V8R6"/>